<feature type="transmembrane region" description="Helical" evidence="5">
    <location>
        <begin position="25"/>
        <end position="51"/>
    </location>
</feature>
<comment type="caution">
    <text evidence="6">The sequence shown here is derived from an EMBL/GenBank/DDBJ whole genome shotgun (WGS) entry which is preliminary data.</text>
</comment>
<feature type="transmembrane region" description="Helical" evidence="5">
    <location>
        <begin position="193"/>
        <end position="214"/>
    </location>
</feature>
<accession>A0A8K0KNR5</accession>
<evidence type="ECO:0000256" key="4">
    <source>
        <dbReference type="ARBA" id="ARBA00023136"/>
    </source>
</evidence>
<dbReference type="GO" id="GO:0005918">
    <property type="term" value="C:septate junction"/>
    <property type="evidence" value="ECO:0007669"/>
    <property type="project" value="TreeGrafter"/>
</dbReference>
<keyword evidence="4 5" id="KW-0472">Membrane</keyword>
<dbReference type="AlphaFoldDB" id="A0A8K0KNR5"/>
<evidence type="ECO:0000256" key="3">
    <source>
        <dbReference type="ARBA" id="ARBA00022989"/>
    </source>
</evidence>
<dbReference type="PANTHER" id="PTHR21284:SF6">
    <property type="entry name" value="SINUOUS"/>
    <property type="match status" value="1"/>
</dbReference>
<organism evidence="6 7">
    <name type="scientific">Ladona fulva</name>
    <name type="common">Scarce chaser dragonfly</name>
    <name type="synonym">Libellula fulva</name>
    <dbReference type="NCBI Taxonomy" id="123851"/>
    <lineage>
        <taxon>Eukaryota</taxon>
        <taxon>Metazoa</taxon>
        <taxon>Ecdysozoa</taxon>
        <taxon>Arthropoda</taxon>
        <taxon>Hexapoda</taxon>
        <taxon>Insecta</taxon>
        <taxon>Pterygota</taxon>
        <taxon>Palaeoptera</taxon>
        <taxon>Odonata</taxon>
        <taxon>Epiprocta</taxon>
        <taxon>Anisoptera</taxon>
        <taxon>Libelluloidea</taxon>
        <taxon>Libellulidae</taxon>
        <taxon>Ladona</taxon>
    </lineage>
</organism>
<protein>
    <submittedName>
        <fullName evidence="6">Uncharacterized protein</fullName>
    </submittedName>
</protein>
<reference evidence="6" key="2">
    <citation type="submission" date="2017-10" db="EMBL/GenBank/DDBJ databases">
        <title>Ladona fulva Genome sequencing and assembly.</title>
        <authorList>
            <person name="Murali S."/>
            <person name="Richards S."/>
            <person name="Bandaranaike D."/>
            <person name="Bellair M."/>
            <person name="Blankenburg K."/>
            <person name="Chao H."/>
            <person name="Dinh H."/>
            <person name="Doddapaneni H."/>
            <person name="Dugan-Rocha S."/>
            <person name="Elkadiri S."/>
            <person name="Gnanaolivu R."/>
            <person name="Hernandez B."/>
            <person name="Skinner E."/>
            <person name="Javaid M."/>
            <person name="Lee S."/>
            <person name="Li M."/>
            <person name="Ming W."/>
            <person name="Munidasa M."/>
            <person name="Muniz J."/>
            <person name="Nguyen L."/>
            <person name="Hughes D."/>
            <person name="Osuji N."/>
            <person name="Pu L.-L."/>
            <person name="Puazo M."/>
            <person name="Qu C."/>
            <person name="Quiroz J."/>
            <person name="Raj R."/>
            <person name="Weissenberger G."/>
            <person name="Xin Y."/>
            <person name="Zou X."/>
            <person name="Han Y."/>
            <person name="Worley K."/>
            <person name="Muzny D."/>
            <person name="Gibbs R."/>
        </authorList>
    </citation>
    <scope>NUCLEOTIDE SEQUENCE</scope>
    <source>
        <strain evidence="6">Sampled in the wild</strain>
    </source>
</reference>
<dbReference type="GO" id="GO:0016020">
    <property type="term" value="C:membrane"/>
    <property type="evidence" value="ECO:0007669"/>
    <property type="project" value="UniProtKB-SubCell"/>
</dbReference>
<proteinExistence type="predicted"/>
<dbReference type="InterPro" id="IPR004031">
    <property type="entry name" value="PMP22/EMP/MP20/Claudin"/>
</dbReference>
<gene>
    <name evidence="6" type="ORF">J437_LFUL016236</name>
</gene>
<feature type="transmembrane region" description="Helical" evidence="5">
    <location>
        <begin position="118"/>
        <end position="141"/>
    </location>
</feature>
<keyword evidence="2 5" id="KW-0812">Transmembrane</keyword>
<comment type="subcellular location">
    <subcellularLocation>
        <location evidence="1">Membrane</location>
        <topology evidence="1">Multi-pass membrane protein</topology>
    </subcellularLocation>
</comment>
<name>A0A8K0KNR5_LADFU</name>
<dbReference type="PANTHER" id="PTHR21284">
    <property type="entry name" value="EG:80H7.2 PROTEIN"/>
    <property type="match status" value="1"/>
</dbReference>
<keyword evidence="3 5" id="KW-1133">Transmembrane helix</keyword>
<feature type="transmembrane region" description="Helical" evidence="5">
    <location>
        <begin position="148"/>
        <end position="173"/>
    </location>
</feature>
<evidence type="ECO:0000256" key="5">
    <source>
        <dbReference type="SAM" id="Phobius"/>
    </source>
</evidence>
<evidence type="ECO:0000313" key="6">
    <source>
        <dbReference type="EMBL" id="KAG8238017.1"/>
    </source>
</evidence>
<sequence>MLDLVLFTRTTKNRNSMLKMKKRTLAGNVAVGVFVIVLVFTVVAFCSPSWLVSDYRLTGAKVERLGLWTHCFRSLHDQTDVLQRRFFVGCRWVYDPFTHGYNQMLGFLLPPFMISTQFFYTVSFLLVLISFANVLLYFLCCGPDQGKYVLLITIIGYLLLAAGIMGGIGVIIFASTANGKGWMPDYPNTFLGWSFGMAVVGAFAAIIDSILFLVEARIQKKKIGNIKESQTQFSMEESKA</sequence>
<dbReference type="Pfam" id="PF13903">
    <property type="entry name" value="Claudin_2"/>
    <property type="match status" value="1"/>
</dbReference>
<reference evidence="6" key="1">
    <citation type="submission" date="2013-04" db="EMBL/GenBank/DDBJ databases">
        <authorList>
            <person name="Qu J."/>
            <person name="Murali S.C."/>
            <person name="Bandaranaike D."/>
            <person name="Bellair M."/>
            <person name="Blankenburg K."/>
            <person name="Chao H."/>
            <person name="Dinh H."/>
            <person name="Doddapaneni H."/>
            <person name="Downs B."/>
            <person name="Dugan-Rocha S."/>
            <person name="Elkadiri S."/>
            <person name="Gnanaolivu R.D."/>
            <person name="Hernandez B."/>
            <person name="Javaid M."/>
            <person name="Jayaseelan J.C."/>
            <person name="Lee S."/>
            <person name="Li M."/>
            <person name="Ming W."/>
            <person name="Munidasa M."/>
            <person name="Muniz J."/>
            <person name="Nguyen L."/>
            <person name="Ongeri F."/>
            <person name="Osuji N."/>
            <person name="Pu L.-L."/>
            <person name="Puazo M."/>
            <person name="Qu C."/>
            <person name="Quiroz J."/>
            <person name="Raj R."/>
            <person name="Weissenberger G."/>
            <person name="Xin Y."/>
            <person name="Zou X."/>
            <person name="Han Y."/>
            <person name="Richards S."/>
            <person name="Worley K."/>
            <person name="Muzny D."/>
            <person name="Gibbs R."/>
        </authorList>
    </citation>
    <scope>NUCLEOTIDE SEQUENCE</scope>
    <source>
        <strain evidence="6">Sampled in the wild</strain>
    </source>
</reference>
<keyword evidence="7" id="KW-1185">Reference proteome</keyword>
<dbReference type="Gene3D" id="1.20.140.150">
    <property type="match status" value="1"/>
</dbReference>
<dbReference type="OrthoDB" id="8183827at2759"/>
<dbReference type="EMBL" id="KZ309267">
    <property type="protein sequence ID" value="KAG8238017.1"/>
    <property type="molecule type" value="Genomic_DNA"/>
</dbReference>
<evidence type="ECO:0000256" key="1">
    <source>
        <dbReference type="ARBA" id="ARBA00004141"/>
    </source>
</evidence>
<dbReference type="GO" id="GO:0019991">
    <property type="term" value="P:septate junction assembly"/>
    <property type="evidence" value="ECO:0007669"/>
    <property type="project" value="TreeGrafter"/>
</dbReference>
<dbReference type="Proteomes" id="UP000792457">
    <property type="component" value="Unassembled WGS sequence"/>
</dbReference>
<evidence type="ECO:0000313" key="7">
    <source>
        <dbReference type="Proteomes" id="UP000792457"/>
    </source>
</evidence>
<evidence type="ECO:0000256" key="2">
    <source>
        <dbReference type="ARBA" id="ARBA00022692"/>
    </source>
</evidence>
<dbReference type="GO" id="GO:0035151">
    <property type="term" value="P:regulation of tube size, open tracheal system"/>
    <property type="evidence" value="ECO:0007669"/>
    <property type="project" value="TreeGrafter"/>
</dbReference>